<dbReference type="InterPro" id="IPR036734">
    <property type="entry name" value="Neur_chan_lig-bd_sf"/>
</dbReference>
<feature type="chain" id="PRO_5008139471" description="Neurotransmitter-gated ion-channel ligand-binding domain-containing protein" evidence="6">
    <location>
        <begin position="17"/>
        <end position="445"/>
    </location>
</feature>
<evidence type="ECO:0000256" key="2">
    <source>
        <dbReference type="ARBA" id="ARBA00022692"/>
    </source>
</evidence>
<dbReference type="InterPro" id="IPR036719">
    <property type="entry name" value="Neuro-gated_channel_TM_sf"/>
</dbReference>
<dbReference type="AlphaFoldDB" id="A0A182V9D1"/>
<protein>
    <recommendedName>
        <fullName evidence="7">Neurotransmitter-gated ion-channel ligand-binding domain-containing protein</fullName>
    </recommendedName>
</protein>
<dbReference type="GO" id="GO:0004888">
    <property type="term" value="F:transmembrane signaling receptor activity"/>
    <property type="evidence" value="ECO:0007669"/>
    <property type="project" value="InterPro"/>
</dbReference>
<dbReference type="SUPFAM" id="SSF90112">
    <property type="entry name" value="Neurotransmitter-gated ion-channel transmembrane pore"/>
    <property type="match status" value="1"/>
</dbReference>
<name>A0A182V9D1_ANOME</name>
<dbReference type="Pfam" id="PF02931">
    <property type="entry name" value="Neur_chan_LBD"/>
    <property type="match status" value="1"/>
</dbReference>
<evidence type="ECO:0000256" key="6">
    <source>
        <dbReference type="SAM" id="SignalP"/>
    </source>
</evidence>
<evidence type="ECO:0000256" key="5">
    <source>
        <dbReference type="SAM" id="Phobius"/>
    </source>
</evidence>
<dbReference type="GO" id="GO:0016020">
    <property type="term" value="C:membrane"/>
    <property type="evidence" value="ECO:0007669"/>
    <property type="project" value="UniProtKB-SubCell"/>
</dbReference>
<dbReference type="GO" id="GO:0005230">
    <property type="term" value="F:extracellular ligand-gated monoatomic ion channel activity"/>
    <property type="evidence" value="ECO:0007669"/>
    <property type="project" value="InterPro"/>
</dbReference>
<evidence type="ECO:0000256" key="1">
    <source>
        <dbReference type="ARBA" id="ARBA00004370"/>
    </source>
</evidence>
<dbReference type="SUPFAM" id="SSF63712">
    <property type="entry name" value="Nicotinic receptor ligand binding domain-like"/>
    <property type="match status" value="1"/>
</dbReference>
<keyword evidence="9" id="KW-1185">Reference proteome</keyword>
<evidence type="ECO:0000256" key="4">
    <source>
        <dbReference type="ARBA" id="ARBA00023136"/>
    </source>
</evidence>
<proteinExistence type="predicted"/>
<evidence type="ECO:0000313" key="9">
    <source>
        <dbReference type="Proteomes" id="UP000075903"/>
    </source>
</evidence>
<dbReference type="EnsemblMetazoa" id="AMEM011085-RA">
    <property type="protein sequence ID" value="AMEM011085-PA"/>
    <property type="gene ID" value="AMEM011085"/>
</dbReference>
<dbReference type="VEuPathDB" id="VectorBase:AMEM21_002636"/>
<evidence type="ECO:0000256" key="3">
    <source>
        <dbReference type="ARBA" id="ARBA00022989"/>
    </source>
</evidence>
<dbReference type="VEuPathDB" id="VectorBase:AMEM011085"/>
<dbReference type="STRING" id="30066.A0A182V9D1"/>
<evidence type="ECO:0000259" key="7">
    <source>
        <dbReference type="Pfam" id="PF02931"/>
    </source>
</evidence>
<reference evidence="8" key="1">
    <citation type="submission" date="2020-05" db="UniProtKB">
        <authorList>
            <consortium name="EnsemblMetazoa"/>
        </authorList>
    </citation>
    <scope>IDENTIFICATION</scope>
    <source>
        <strain evidence="8">MAF</strain>
    </source>
</reference>
<organism evidence="8 9">
    <name type="scientific">Anopheles merus</name>
    <name type="common">Mosquito</name>
    <dbReference type="NCBI Taxonomy" id="30066"/>
    <lineage>
        <taxon>Eukaryota</taxon>
        <taxon>Metazoa</taxon>
        <taxon>Ecdysozoa</taxon>
        <taxon>Arthropoda</taxon>
        <taxon>Hexapoda</taxon>
        <taxon>Insecta</taxon>
        <taxon>Pterygota</taxon>
        <taxon>Neoptera</taxon>
        <taxon>Endopterygota</taxon>
        <taxon>Diptera</taxon>
        <taxon>Nematocera</taxon>
        <taxon>Culicoidea</taxon>
        <taxon>Culicidae</taxon>
        <taxon>Anophelinae</taxon>
        <taxon>Anopheles</taxon>
    </lineage>
</organism>
<feature type="transmembrane region" description="Helical" evidence="5">
    <location>
        <begin position="238"/>
        <end position="262"/>
    </location>
</feature>
<feature type="transmembrane region" description="Helical" evidence="5">
    <location>
        <begin position="269"/>
        <end position="288"/>
    </location>
</feature>
<feature type="signal peptide" evidence="6">
    <location>
        <begin position="1"/>
        <end position="16"/>
    </location>
</feature>
<feature type="transmembrane region" description="Helical" evidence="5">
    <location>
        <begin position="419"/>
        <end position="441"/>
    </location>
</feature>
<feature type="domain" description="Neurotransmitter-gated ion-channel ligand-binding" evidence="7">
    <location>
        <begin position="35"/>
        <end position="237"/>
    </location>
</feature>
<dbReference type="Gene3D" id="2.70.170.10">
    <property type="entry name" value="Neurotransmitter-gated ion-channel ligand-binding domain"/>
    <property type="match status" value="1"/>
</dbReference>
<sequence>MYSIKIISIMLFTWQAIENGATIDCDAPVNTANKESELLQKLLCNYDKSERPVKNHNTAVNVTMSMHVQNYDVSEGKATLYLNVWMSSSWKDEYLNWDRAEYSLDKVVIDSDDLWRPTFVAFHNIKSGNGANACGTHPCEVKQTGVVLCVSPCQYEALCVSDTVSWPFDSLKCTMFLGSWLQDVNQINISQNSNVSTRDIEVHHAEWMIKSVKKLHIFLPDNTSYPSLEYIFTMQRHVAIYAAILTPGFLLIIIDLAVLWMNSGSAERLYILCATCMGHFTFMEYLYWRLPYHGENVPRMLLFFRDSLIINVLLVAFTIILRQTAPKADSEERLVDKLAGRVASTTLGRVLLQIDDTVDAKQPATTDEENVDTDNSKKLRTDSFEGDTVNLVSDAPANDAPVTAPAIAKHERGSLVNAFLDRIMFISFLLCYAFMICSLLPKEVM</sequence>
<comment type="subcellular location">
    <subcellularLocation>
        <location evidence="1">Membrane</location>
    </subcellularLocation>
</comment>
<keyword evidence="4 5" id="KW-0472">Membrane</keyword>
<keyword evidence="2 5" id="KW-0812">Transmembrane</keyword>
<dbReference type="CDD" id="cd18989">
    <property type="entry name" value="LGIC_ECD_cation"/>
    <property type="match status" value="1"/>
</dbReference>
<feature type="transmembrane region" description="Helical" evidence="5">
    <location>
        <begin position="300"/>
        <end position="321"/>
    </location>
</feature>
<dbReference type="InterPro" id="IPR006202">
    <property type="entry name" value="Neur_chan_lig-bd"/>
</dbReference>
<evidence type="ECO:0000313" key="8">
    <source>
        <dbReference type="EnsemblMetazoa" id="AMEM011085-PA"/>
    </source>
</evidence>
<dbReference type="FunFam" id="2.70.170.10:FF:000028">
    <property type="entry name" value="AcetylCholine Receptor"/>
    <property type="match status" value="1"/>
</dbReference>
<keyword evidence="6" id="KW-0732">Signal</keyword>
<keyword evidence="3 5" id="KW-1133">Transmembrane helix</keyword>
<dbReference type="Proteomes" id="UP000075903">
    <property type="component" value="Unassembled WGS sequence"/>
</dbReference>
<accession>A0A182V9D1</accession>
<dbReference type="InterPro" id="IPR006201">
    <property type="entry name" value="Neur_channel"/>
</dbReference>
<dbReference type="PANTHER" id="PTHR18945">
    <property type="entry name" value="NEUROTRANSMITTER GATED ION CHANNEL"/>
    <property type="match status" value="1"/>
</dbReference>